<reference evidence="2" key="1">
    <citation type="journal article" date="2022" name="Mol. Ecol. Resour.">
        <title>The genomes of chicory, endive, great burdock and yacon provide insights into Asteraceae palaeo-polyploidization history and plant inulin production.</title>
        <authorList>
            <person name="Fan W."/>
            <person name="Wang S."/>
            <person name="Wang H."/>
            <person name="Wang A."/>
            <person name="Jiang F."/>
            <person name="Liu H."/>
            <person name="Zhao H."/>
            <person name="Xu D."/>
            <person name="Zhang Y."/>
        </authorList>
    </citation>
    <scope>NUCLEOTIDE SEQUENCE [LARGE SCALE GENOMIC DNA]</scope>
    <source>
        <strain evidence="2">cv. Niubang</strain>
    </source>
</reference>
<organism evidence="1 2">
    <name type="scientific">Arctium lappa</name>
    <name type="common">Greater burdock</name>
    <name type="synonym">Lappa major</name>
    <dbReference type="NCBI Taxonomy" id="4217"/>
    <lineage>
        <taxon>Eukaryota</taxon>
        <taxon>Viridiplantae</taxon>
        <taxon>Streptophyta</taxon>
        <taxon>Embryophyta</taxon>
        <taxon>Tracheophyta</taxon>
        <taxon>Spermatophyta</taxon>
        <taxon>Magnoliopsida</taxon>
        <taxon>eudicotyledons</taxon>
        <taxon>Gunneridae</taxon>
        <taxon>Pentapetalae</taxon>
        <taxon>asterids</taxon>
        <taxon>campanulids</taxon>
        <taxon>Asterales</taxon>
        <taxon>Asteraceae</taxon>
        <taxon>Carduoideae</taxon>
        <taxon>Cardueae</taxon>
        <taxon>Arctiinae</taxon>
        <taxon>Arctium</taxon>
    </lineage>
</organism>
<gene>
    <name evidence="1" type="ORF">L6452_13138</name>
</gene>
<dbReference type="Proteomes" id="UP001055879">
    <property type="component" value="Linkage Group LG04"/>
</dbReference>
<evidence type="ECO:0000313" key="1">
    <source>
        <dbReference type="EMBL" id="KAI3733688.1"/>
    </source>
</evidence>
<keyword evidence="2" id="KW-1185">Reference proteome</keyword>
<accession>A0ACB9CHA9</accession>
<dbReference type="EMBL" id="CM042050">
    <property type="protein sequence ID" value="KAI3733688.1"/>
    <property type="molecule type" value="Genomic_DNA"/>
</dbReference>
<reference evidence="1 2" key="2">
    <citation type="journal article" date="2022" name="Mol. Ecol. Resour.">
        <title>The genomes of chicory, endive, great burdock and yacon provide insights into Asteraceae paleo-polyploidization history and plant inulin production.</title>
        <authorList>
            <person name="Fan W."/>
            <person name="Wang S."/>
            <person name="Wang H."/>
            <person name="Wang A."/>
            <person name="Jiang F."/>
            <person name="Liu H."/>
            <person name="Zhao H."/>
            <person name="Xu D."/>
            <person name="Zhang Y."/>
        </authorList>
    </citation>
    <scope>NUCLEOTIDE SEQUENCE [LARGE SCALE GENOMIC DNA]</scope>
    <source>
        <strain evidence="2">cv. Niubang</strain>
    </source>
</reference>
<sequence>MGRVISANGSIVWFLGRISHSSPRGKLCEENTILFISCKRSFEISLHADNEEPQSEILNRGKPNGTTRRKLWPS</sequence>
<protein>
    <submittedName>
        <fullName evidence="1">Uncharacterized protein</fullName>
    </submittedName>
</protein>
<comment type="caution">
    <text evidence="1">The sequence shown here is derived from an EMBL/GenBank/DDBJ whole genome shotgun (WGS) entry which is preliminary data.</text>
</comment>
<evidence type="ECO:0000313" key="2">
    <source>
        <dbReference type="Proteomes" id="UP001055879"/>
    </source>
</evidence>
<proteinExistence type="predicted"/>
<name>A0ACB9CHA9_ARCLA</name>